<reference evidence="1 2" key="1">
    <citation type="submission" date="2013-08" db="EMBL/GenBank/DDBJ databases">
        <authorList>
            <person name="Weinstock G."/>
            <person name="Sodergren E."/>
            <person name="Wylie T."/>
            <person name="Fulton L."/>
            <person name="Fulton R."/>
            <person name="Fronick C."/>
            <person name="O'Laughlin M."/>
            <person name="Godfrey J."/>
            <person name="Miner T."/>
            <person name="Herter B."/>
            <person name="Appelbaum E."/>
            <person name="Cordes M."/>
            <person name="Lek S."/>
            <person name="Wollam A."/>
            <person name="Pepin K.H."/>
            <person name="Palsikar V.B."/>
            <person name="Mitreva M."/>
            <person name="Wilson R.K."/>
        </authorList>
    </citation>
    <scope>NUCLEOTIDE SEQUENCE [LARGE SCALE GENOMIC DNA]</scope>
    <source>
        <strain evidence="1 2">F0041</strain>
    </source>
</reference>
<gene>
    <name evidence="1" type="ORF">HMPREF1981_01481</name>
</gene>
<comment type="caution">
    <text evidence="1">The sequence shown here is derived from an EMBL/GenBank/DDBJ whole genome shotgun (WGS) entry which is preliminary data.</text>
</comment>
<proteinExistence type="predicted"/>
<evidence type="ECO:0000313" key="2">
    <source>
        <dbReference type="Proteomes" id="UP000016496"/>
    </source>
</evidence>
<evidence type="ECO:0000313" key="1">
    <source>
        <dbReference type="EMBL" id="ERI85682.1"/>
    </source>
</evidence>
<dbReference type="Proteomes" id="UP000016496">
    <property type="component" value="Unassembled WGS sequence"/>
</dbReference>
<dbReference type="AlphaFoldDB" id="U2DVM4"/>
<protein>
    <submittedName>
        <fullName evidence="1">Uncharacterized protein</fullName>
    </submittedName>
</protein>
<accession>U2DVM4</accession>
<dbReference type="HOGENOM" id="CLU_3285210_0_0_10"/>
<sequence length="40" mass="4532">MQCRLILSVLLLELTDTPPLRNILFRTNTLILSQSASLFS</sequence>
<organism evidence="1 2">
    <name type="scientific">Bacteroides pyogenes F0041</name>
    <dbReference type="NCBI Taxonomy" id="1321819"/>
    <lineage>
        <taxon>Bacteria</taxon>
        <taxon>Pseudomonadati</taxon>
        <taxon>Bacteroidota</taxon>
        <taxon>Bacteroidia</taxon>
        <taxon>Bacteroidales</taxon>
        <taxon>Bacteroidaceae</taxon>
        <taxon>Bacteroides</taxon>
    </lineage>
</organism>
<dbReference type="EMBL" id="AWSV01000081">
    <property type="protein sequence ID" value="ERI85682.1"/>
    <property type="molecule type" value="Genomic_DNA"/>
</dbReference>
<name>U2DVM4_9BACE</name>